<dbReference type="InterPro" id="IPR036389">
    <property type="entry name" value="RNase_III_sf"/>
</dbReference>
<dbReference type="GO" id="GO:0070877">
    <property type="term" value="C:microprocessor complex"/>
    <property type="evidence" value="ECO:0007669"/>
    <property type="project" value="TreeGrafter"/>
</dbReference>
<dbReference type="GO" id="GO:0004525">
    <property type="term" value="F:ribonuclease III activity"/>
    <property type="evidence" value="ECO:0007669"/>
    <property type="project" value="InterPro"/>
</dbReference>
<dbReference type="Pfam" id="PF26050">
    <property type="entry name" value="Helical_CED_Drosha"/>
    <property type="match status" value="1"/>
</dbReference>
<dbReference type="InterPro" id="IPR000999">
    <property type="entry name" value="RNase_III_dom"/>
</dbReference>
<dbReference type="EMBL" id="CAQQ02050861">
    <property type="status" value="NOT_ANNOTATED_CDS"/>
    <property type="molecule type" value="Genomic_DNA"/>
</dbReference>
<proteinExistence type="predicted"/>
<reference evidence="4" key="2">
    <citation type="submission" date="2015-06" db="UniProtKB">
        <authorList>
            <consortium name="EnsemblMetazoa"/>
        </authorList>
    </citation>
    <scope>IDENTIFICATION</scope>
</reference>
<keyword evidence="1" id="KW-0694">RNA-binding</keyword>
<keyword evidence="5" id="KW-1185">Reference proteome</keyword>
<dbReference type="SUPFAM" id="SSF69065">
    <property type="entry name" value="RNase III domain-like"/>
    <property type="match status" value="1"/>
</dbReference>
<dbReference type="PROSITE" id="PS50142">
    <property type="entry name" value="RNASE_3_2"/>
    <property type="match status" value="1"/>
</dbReference>
<protein>
    <recommendedName>
        <fullName evidence="3">RNase III domain-containing protein</fullName>
    </recommendedName>
</protein>
<dbReference type="STRING" id="36166.T1GFQ1"/>
<dbReference type="PANTHER" id="PTHR11207">
    <property type="entry name" value="RIBONUCLEASE III"/>
    <property type="match status" value="1"/>
</dbReference>
<dbReference type="CDD" id="cd00593">
    <property type="entry name" value="RIBOc"/>
    <property type="match status" value="1"/>
</dbReference>
<evidence type="ECO:0000256" key="1">
    <source>
        <dbReference type="ARBA" id="ARBA00022884"/>
    </source>
</evidence>
<evidence type="ECO:0000313" key="5">
    <source>
        <dbReference type="Proteomes" id="UP000015102"/>
    </source>
</evidence>
<dbReference type="GO" id="GO:0031054">
    <property type="term" value="P:pre-miRNA processing"/>
    <property type="evidence" value="ECO:0007669"/>
    <property type="project" value="TreeGrafter"/>
</dbReference>
<organism evidence="4 5">
    <name type="scientific">Megaselia scalaris</name>
    <name type="common">Humpbacked fly</name>
    <name type="synonym">Phora scalaris</name>
    <dbReference type="NCBI Taxonomy" id="36166"/>
    <lineage>
        <taxon>Eukaryota</taxon>
        <taxon>Metazoa</taxon>
        <taxon>Ecdysozoa</taxon>
        <taxon>Arthropoda</taxon>
        <taxon>Hexapoda</taxon>
        <taxon>Insecta</taxon>
        <taxon>Pterygota</taxon>
        <taxon>Neoptera</taxon>
        <taxon>Endopterygota</taxon>
        <taxon>Diptera</taxon>
        <taxon>Brachycera</taxon>
        <taxon>Muscomorpha</taxon>
        <taxon>Platypezoidea</taxon>
        <taxon>Phoridae</taxon>
        <taxon>Megaseliini</taxon>
        <taxon>Megaselia</taxon>
    </lineage>
</organism>
<dbReference type="HOGENOM" id="CLU_004383_1_2_1"/>
<dbReference type="EMBL" id="CAQQ02050860">
    <property type="status" value="NOT_ANNOTATED_CDS"/>
    <property type="molecule type" value="Genomic_DNA"/>
</dbReference>
<dbReference type="EnsemblMetazoa" id="MESCA002198-RA">
    <property type="protein sequence ID" value="MESCA002198-PA"/>
    <property type="gene ID" value="MESCA002198"/>
</dbReference>
<dbReference type="Gene3D" id="1.10.1520.10">
    <property type="entry name" value="Ribonuclease III domain"/>
    <property type="match status" value="1"/>
</dbReference>
<sequence length="689" mass="80110">MSGNQNNNPIPYFNPNVPPPSIPPRFYFHRFVPPPPPAVVTPVPATVVSSAPTTTRKRPSRFSDAVPKPVISVPPPPVRFDELKKIDRRKRSENETEREKILRKWRSNYCETSEQMSKKLAELADSEEKQYWIRSSPSDIYYKRTVQQNGIEVEATPRLEALCELFERELIIRAENAREAMPKYTPPPQVCSSSDDSSDEEFHPEQDCSMEELSMKTQHPHRLHADLWHNEPGEMNDGPLCRCSAKSRRIGIRHGIFPGETGYNKCNPDTNNANRLFHYRITISPPTNFLTKTPTIIKYDEHEFIFEGFSLFSHTKIDELHVCKVIRFNIEYTIVYVEEQMPENFTIRELDLFSKFLFTELLELVDFAQKPNTALDSCNCFHFMPRFVRDLEDNGKEILSMSEVLKFLLIILDHFQYQWQNYADVLKGMVVTKPGHRPCSVRIDQLDRNVSDIPECIKEGVTHPAIVHFGIRPPQLSYAGNPDYQKAWREYVKLRHLMANMPKVSYEEKRKLEEKEQKLQDMRSLGRMKRNVTVAISSEGFYRTGIMCDIVQHAMLIPVLAGHLRFHESLSFLETNLGYKFKNRYLLQLALTHPSYKENFGTNPDHARNSLTNCGIRQPEYGDRKIHYQNTRKRGINTLINIMSRFGKEYETLSNITHNERLEFLGDAVVEFLSSIHLFFMFPDLEKGV</sequence>
<name>T1GFQ1_MEGSC</name>
<dbReference type="Proteomes" id="UP000015102">
    <property type="component" value="Unassembled WGS sequence"/>
</dbReference>
<dbReference type="AlphaFoldDB" id="T1GFQ1"/>
<dbReference type="PANTHER" id="PTHR11207:SF0">
    <property type="entry name" value="RIBONUCLEASE 3"/>
    <property type="match status" value="1"/>
</dbReference>
<reference evidence="5" key="1">
    <citation type="submission" date="2013-02" db="EMBL/GenBank/DDBJ databases">
        <authorList>
            <person name="Hughes D."/>
        </authorList>
    </citation>
    <scope>NUCLEOTIDE SEQUENCE</scope>
    <source>
        <strain>Durham</strain>
        <strain evidence="5">NC isolate 2 -- Noor lab</strain>
    </source>
</reference>
<evidence type="ECO:0000259" key="3">
    <source>
        <dbReference type="PROSITE" id="PS50142"/>
    </source>
</evidence>
<accession>T1GFQ1</accession>
<evidence type="ECO:0000313" key="4">
    <source>
        <dbReference type="EnsemblMetazoa" id="MESCA002198-PA"/>
    </source>
</evidence>
<feature type="domain" description="RNase III" evidence="3">
    <location>
        <begin position="570"/>
        <end position="689"/>
    </location>
</feature>
<dbReference type="GO" id="GO:0031053">
    <property type="term" value="P:primary miRNA processing"/>
    <property type="evidence" value="ECO:0007669"/>
    <property type="project" value="TreeGrafter"/>
</dbReference>
<feature type="region of interest" description="Disordered" evidence="2">
    <location>
        <begin position="182"/>
        <end position="203"/>
    </location>
</feature>
<dbReference type="PROSITE" id="PS00517">
    <property type="entry name" value="RNASE_3_1"/>
    <property type="match status" value="1"/>
</dbReference>
<dbReference type="GO" id="GO:0003723">
    <property type="term" value="F:RNA binding"/>
    <property type="evidence" value="ECO:0007669"/>
    <property type="project" value="UniProtKB-KW"/>
</dbReference>
<evidence type="ECO:0000256" key="2">
    <source>
        <dbReference type="SAM" id="MobiDB-lite"/>
    </source>
</evidence>
<dbReference type="OMA" id="INYDSHE"/>
<dbReference type="InterPro" id="IPR058938">
    <property type="entry name" value="Helical_CED_Drosha"/>
</dbReference>